<gene>
    <name evidence="2" type="ORF">CH365_10385</name>
</gene>
<proteinExistence type="predicted"/>
<keyword evidence="3" id="KW-1185">Reference proteome</keyword>
<organism evidence="2 3">
    <name type="scientific">Leptospira neocaledonica</name>
    <dbReference type="NCBI Taxonomy" id="2023192"/>
    <lineage>
        <taxon>Bacteria</taxon>
        <taxon>Pseudomonadati</taxon>
        <taxon>Spirochaetota</taxon>
        <taxon>Spirochaetia</taxon>
        <taxon>Leptospirales</taxon>
        <taxon>Leptospiraceae</taxon>
        <taxon>Leptospira</taxon>
    </lineage>
</organism>
<comment type="caution">
    <text evidence="2">The sequence shown here is derived from an EMBL/GenBank/DDBJ whole genome shotgun (WGS) entry which is preliminary data.</text>
</comment>
<dbReference type="Proteomes" id="UP000231843">
    <property type="component" value="Unassembled WGS sequence"/>
</dbReference>
<keyword evidence="1" id="KW-0472">Membrane</keyword>
<evidence type="ECO:0000256" key="1">
    <source>
        <dbReference type="SAM" id="Phobius"/>
    </source>
</evidence>
<dbReference type="EMBL" id="NPEA01000005">
    <property type="protein sequence ID" value="PJZ77149.1"/>
    <property type="molecule type" value="Genomic_DNA"/>
</dbReference>
<keyword evidence="1" id="KW-1133">Transmembrane helix</keyword>
<evidence type="ECO:0008006" key="4">
    <source>
        <dbReference type="Google" id="ProtNLM"/>
    </source>
</evidence>
<evidence type="ECO:0000313" key="2">
    <source>
        <dbReference type="EMBL" id="PJZ77149.1"/>
    </source>
</evidence>
<dbReference type="AlphaFoldDB" id="A0A2M9ZYN7"/>
<accession>A0A2M9ZYN7</accession>
<protein>
    <recommendedName>
        <fullName evidence="4">Tetratricopeptide repeat protein</fullName>
    </recommendedName>
</protein>
<dbReference type="OrthoDB" id="341465at2"/>
<feature type="transmembrane region" description="Helical" evidence="1">
    <location>
        <begin position="21"/>
        <end position="40"/>
    </location>
</feature>
<reference evidence="2 3" key="1">
    <citation type="submission" date="2017-07" db="EMBL/GenBank/DDBJ databases">
        <title>Leptospira spp. isolated from tropical soils.</title>
        <authorList>
            <person name="Thibeaux R."/>
            <person name="Iraola G."/>
            <person name="Ferres I."/>
            <person name="Bierque E."/>
            <person name="Girault D."/>
            <person name="Soupe-Gilbert M.-E."/>
            <person name="Picardeau M."/>
            <person name="Goarant C."/>
        </authorList>
    </citation>
    <scope>NUCLEOTIDE SEQUENCE [LARGE SCALE GENOMIC DNA]</scope>
    <source>
        <strain evidence="2 3">ES4-C-A1</strain>
    </source>
</reference>
<evidence type="ECO:0000313" key="3">
    <source>
        <dbReference type="Proteomes" id="UP000231843"/>
    </source>
</evidence>
<sequence>MRLFKRNRTLIFLRSGFFQKVTFRTASIILIVIFLLSNSIHSVDFDQVYEYYKKGNYDTLVKVSRSGLRSGELDYKILLLYVASESSLEEIDKTLLSIYSRSKEQPSIFYNSVFLFLERALVLESYESGARWGKIFLNKGESSVRYSEGVYTYACILYSSQEYEAANTVLAKLKSVPTDSKLGKRIRILEMNLEKRKEEK</sequence>
<keyword evidence="1" id="KW-0812">Transmembrane</keyword>
<name>A0A2M9ZYN7_9LEPT</name>